<dbReference type="PANTHER" id="PTHR21240">
    <property type="entry name" value="2-AMINO-3-CARBOXYLMUCONATE-6-SEMIALDEHYDE DECARBOXYLASE"/>
    <property type="match status" value="1"/>
</dbReference>
<dbReference type="InterPro" id="IPR032466">
    <property type="entry name" value="Metal_Hydrolase"/>
</dbReference>
<protein>
    <submittedName>
        <fullName evidence="3">Amidohydrolase</fullName>
    </submittedName>
</protein>
<dbReference type="SUPFAM" id="SSF51556">
    <property type="entry name" value="Metallo-dependent hydrolases"/>
    <property type="match status" value="1"/>
</dbReference>
<name>A0A545AQW2_9ACTN</name>
<dbReference type="GO" id="GO:0005737">
    <property type="term" value="C:cytoplasm"/>
    <property type="evidence" value="ECO:0007669"/>
    <property type="project" value="TreeGrafter"/>
</dbReference>
<dbReference type="PANTHER" id="PTHR21240:SF28">
    <property type="entry name" value="ISO-OROTATE DECARBOXYLASE (EUROFUNG)"/>
    <property type="match status" value="1"/>
</dbReference>
<keyword evidence="3" id="KW-0378">Hydrolase</keyword>
<evidence type="ECO:0000313" key="3">
    <source>
        <dbReference type="EMBL" id="TQS43707.1"/>
    </source>
</evidence>
<accession>A0A545AQW2</accession>
<proteinExistence type="predicted"/>
<dbReference type="GO" id="GO:0016787">
    <property type="term" value="F:hydrolase activity"/>
    <property type="evidence" value="ECO:0007669"/>
    <property type="project" value="UniProtKB-KW"/>
</dbReference>
<evidence type="ECO:0000313" key="4">
    <source>
        <dbReference type="Proteomes" id="UP000317982"/>
    </source>
</evidence>
<evidence type="ECO:0000256" key="1">
    <source>
        <dbReference type="ARBA" id="ARBA00023239"/>
    </source>
</evidence>
<dbReference type="Proteomes" id="UP000317982">
    <property type="component" value="Unassembled WGS sequence"/>
</dbReference>
<sequence>MPERVLRKVWAYFDALPSPRWPIEYRLDQAARLELLADLGVIRHTALLYPHKAAMAEWLNSWGLAFAREVPNCVPTGTFFPEPGAAGYVRAGLAAGLRAFKAHVQVGAYDPRDPLLDDVWGALAEAGVPVVCHCGSGPMPGRFTGPGPIGEVLARHPSLTLVVAHLGQPEYAEFLALAETYPNVHLDTTMTFTDFTEKLAPFPVALRPRLRDQADRIVLGTDYPNIPYPYAHQIESLVRLDLGDDWLRRVLHENGARLLSPASTPAS</sequence>
<feature type="domain" description="Amidohydrolase-related" evidence="2">
    <location>
        <begin position="15"/>
        <end position="259"/>
    </location>
</feature>
<dbReference type="InParanoid" id="A0A545AQW2"/>
<evidence type="ECO:0000259" key="2">
    <source>
        <dbReference type="Pfam" id="PF04909"/>
    </source>
</evidence>
<dbReference type="OrthoDB" id="5172791at2"/>
<dbReference type="EMBL" id="VIRS01000012">
    <property type="protein sequence ID" value="TQS43707.1"/>
    <property type="molecule type" value="Genomic_DNA"/>
</dbReference>
<dbReference type="InterPro" id="IPR006680">
    <property type="entry name" value="Amidohydro-rel"/>
</dbReference>
<dbReference type="InterPro" id="IPR032465">
    <property type="entry name" value="ACMSD"/>
</dbReference>
<dbReference type="Gene3D" id="3.20.20.140">
    <property type="entry name" value="Metal-dependent hydrolases"/>
    <property type="match status" value="1"/>
</dbReference>
<dbReference type="CDD" id="cd01292">
    <property type="entry name" value="metallo-dependent_hydrolases"/>
    <property type="match status" value="1"/>
</dbReference>
<dbReference type="Pfam" id="PF04909">
    <property type="entry name" value="Amidohydro_2"/>
    <property type="match status" value="1"/>
</dbReference>
<dbReference type="AlphaFoldDB" id="A0A545AQW2"/>
<keyword evidence="4" id="KW-1185">Reference proteome</keyword>
<gene>
    <name evidence="3" type="ORF">FL583_18725</name>
</gene>
<comment type="caution">
    <text evidence="3">The sequence shown here is derived from an EMBL/GenBank/DDBJ whole genome shotgun (WGS) entry which is preliminary data.</text>
</comment>
<keyword evidence="1" id="KW-0456">Lyase</keyword>
<reference evidence="3 4" key="1">
    <citation type="submission" date="2019-07" db="EMBL/GenBank/DDBJ databases">
        <title>Cryptosporangium phraense sp. nov., isolated from plant litter.</title>
        <authorList>
            <person name="Suriyachadkun C."/>
        </authorList>
    </citation>
    <scope>NUCLEOTIDE SEQUENCE [LARGE SCALE GENOMIC DNA]</scope>
    <source>
        <strain evidence="3 4">A-T 5661</strain>
    </source>
</reference>
<dbReference type="GO" id="GO:0019748">
    <property type="term" value="P:secondary metabolic process"/>
    <property type="evidence" value="ECO:0007669"/>
    <property type="project" value="TreeGrafter"/>
</dbReference>
<organism evidence="3 4">
    <name type="scientific">Cryptosporangium phraense</name>
    <dbReference type="NCBI Taxonomy" id="2593070"/>
    <lineage>
        <taxon>Bacteria</taxon>
        <taxon>Bacillati</taxon>
        <taxon>Actinomycetota</taxon>
        <taxon>Actinomycetes</taxon>
        <taxon>Cryptosporangiales</taxon>
        <taxon>Cryptosporangiaceae</taxon>
        <taxon>Cryptosporangium</taxon>
    </lineage>
</organism>
<dbReference type="GO" id="GO:0016831">
    <property type="term" value="F:carboxy-lyase activity"/>
    <property type="evidence" value="ECO:0007669"/>
    <property type="project" value="InterPro"/>
</dbReference>